<feature type="domain" description="NlpC/P60" evidence="5">
    <location>
        <begin position="168"/>
        <end position="293"/>
    </location>
</feature>
<keyword evidence="3 6" id="KW-0378">Hydrolase</keyword>
<evidence type="ECO:0000259" key="5">
    <source>
        <dbReference type="PROSITE" id="PS51935"/>
    </source>
</evidence>
<dbReference type="PANTHER" id="PTHR47359">
    <property type="entry name" value="PEPTIDOGLYCAN DL-ENDOPEPTIDASE CWLO"/>
    <property type="match status" value="1"/>
</dbReference>
<sequence length="298" mass="31540">MFPITDLTDARLVPARPDLADIRLRGRVEAARYVAGRSGRLIAASAPLRRKPSLDAGIETEAVMGDPVTLYDTGDGFAFVQLETDGYVGYLLEAALALKALAPTHRVTALRTFLYPDANMKRPPLGHVSLGAGLDIAGREGDFLRLADGAHAFADLAYVFADHCAPVGIVKPDPAATAERLVGTPYLWGGRTSLGLDCSGLVQLCLALAGIPSPRDADQQEAALGTALRLSLDGLIRGDLVFWRGHVGMMLDETRLIHANGHHMAVAVEPLAGAVERIAEKSYGAVTSIRRITASAGS</sequence>
<proteinExistence type="inferred from homology"/>
<dbReference type="Pfam" id="PF18348">
    <property type="entry name" value="SH3_16"/>
    <property type="match status" value="1"/>
</dbReference>
<dbReference type="GO" id="GO:0008234">
    <property type="term" value="F:cysteine-type peptidase activity"/>
    <property type="evidence" value="ECO:0007669"/>
    <property type="project" value="UniProtKB-KW"/>
</dbReference>
<dbReference type="InterPro" id="IPR000064">
    <property type="entry name" value="NLP_P60_dom"/>
</dbReference>
<organism evidence="6">
    <name type="scientific">Methylobacterium bullatum</name>
    <dbReference type="NCBI Taxonomy" id="570505"/>
    <lineage>
        <taxon>Bacteria</taxon>
        <taxon>Pseudomonadati</taxon>
        <taxon>Pseudomonadota</taxon>
        <taxon>Alphaproteobacteria</taxon>
        <taxon>Hyphomicrobiales</taxon>
        <taxon>Methylobacteriaceae</taxon>
        <taxon>Methylobacterium</taxon>
    </lineage>
</organism>
<comment type="similarity">
    <text evidence="1">Belongs to the peptidase C40 family.</text>
</comment>
<name>A0A679IR13_9HYPH</name>
<dbReference type="InterPro" id="IPR038765">
    <property type="entry name" value="Papain-like_cys_pep_sf"/>
</dbReference>
<accession>A0A679IR13</accession>
<dbReference type="SUPFAM" id="SSF54001">
    <property type="entry name" value="Cysteine proteinases"/>
    <property type="match status" value="1"/>
</dbReference>
<evidence type="ECO:0000256" key="4">
    <source>
        <dbReference type="ARBA" id="ARBA00022807"/>
    </source>
</evidence>
<dbReference type="InterPro" id="IPR041382">
    <property type="entry name" value="SH3_16"/>
</dbReference>
<dbReference type="PROSITE" id="PS51935">
    <property type="entry name" value="NLPC_P60"/>
    <property type="match status" value="1"/>
</dbReference>
<evidence type="ECO:0000256" key="1">
    <source>
        <dbReference type="ARBA" id="ARBA00007074"/>
    </source>
</evidence>
<dbReference type="PANTHER" id="PTHR47359:SF3">
    <property type="entry name" value="NLP_P60 DOMAIN-CONTAINING PROTEIN-RELATED"/>
    <property type="match status" value="1"/>
</dbReference>
<dbReference type="Pfam" id="PF00877">
    <property type="entry name" value="NLPC_P60"/>
    <property type="match status" value="1"/>
</dbReference>
<evidence type="ECO:0000313" key="6">
    <source>
        <dbReference type="EMBL" id="CAA2101104.1"/>
    </source>
</evidence>
<dbReference type="Gene3D" id="3.90.1720.10">
    <property type="entry name" value="endopeptidase domain like (from Nostoc punctiforme)"/>
    <property type="match status" value="1"/>
</dbReference>
<dbReference type="GO" id="GO:0006508">
    <property type="term" value="P:proteolysis"/>
    <property type="evidence" value="ECO:0007669"/>
    <property type="project" value="UniProtKB-KW"/>
</dbReference>
<gene>
    <name evidence="6" type="ORF">MBUL_01008</name>
</gene>
<keyword evidence="2" id="KW-0645">Protease</keyword>
<dbReference type="Gene3D" id="2.30.30.40">
    <property type="entry name" value="SH3 Domains"/>
    <property type="match status" value="1"/>
</dbReference>
<keyword evidence="4" id="KW-0788">Thiol protease</keyword>
<evidence type="ECO:0000256" key="3">
    <source>
        <dbReference type="ARBA" id="ARBA00022801"/>
    </source>
</evidence>
<reference evidence="6" key="1">
    <citation type="submission" date="2019-12" db="EMBL/GenBank/DDBJ databases">
        <authorList>
            <person name="Cremers G."/>
        </authorList>
    </citation>
    <scope>NUCLEOTIDE SEQUENCE</scope>
    <source>
        <strain evidence="6">Mbul1</strain>
    </source>
</reference>
<dbReference type="InterPro" id="IPR051794">
    <property type="entry name" value="PG_Endopeptidase_C40"/>
</dbReference>
<evidence type="ECO:0000256" key="2">
    <source>
        <dbReference type="ARBA" id="ARBA00022670"/>
    </source>
</evidence>
<dbReference type="EMBL" id="LR743504">
    <property type="protein sequence ID" value="CAA2101104.1"/>
    <property type="molecule type" value="Genomic_DNA"/>
</dbReference>
<dbReference type="AlphaFoldDB" id="A0A679IR13"/>
<dbReference type="EC" id="3.4.22.-" evidence="6"/>
<protein>
    <submittedName>
        <fullName evidence="6">Dipeptidyl-peptidase 6</fullName>
        <ecNumber evidence="6">3.4.22.-</ecNumber>
    </submittedName>
</protein>